<organism evidence="1 2">
    <name type="scientific">Gulo gulo</name>
    <name type="common">Wolverine</name>
    <name type="synonym">Gluton</name>
    <dbReference type="NCBI Taxonomy" id="48420"/>
    <lineage>
        <taxon>Eukaryota</taxon>
        <taxon>Metazoa</taxon>
        <taxon>Chordata</taxon>
        <taxon>Craniata</taxon>
        <taxon>Vertebrata</taxon>
        <taxon>Euteleostomi</taxon>
        <taxon>Mammalia</taxon>
        <taxon>Eutheria</taxon>
        <taxon>Laurasiatheria</taxon>
        <taxon>Carnivora</taxon>
        <taxon>Caniformia</taxon>
        <taxon>Musteloidea</taxon>
        <taxon>Mustelidae</taxon>
        <taxon>Guloninae</taxon>
        <taxon>Gulo</taxon>
    </lineage>
</organism>
<keyword evidence="2" id="KW-1185">Reference proteome</keyword>
<sequence length="38" mass="4480">ETSVFQQPLPNTSYKDKLEDEMKSEDFIHILVRHAVPH</sequence>
<dbReference type="Proteomes" id="UP000269945">
    <property type="component" value="Unassembled WGS sequence"/>
</dbReference>
<dbReference type="EMBL" id="CYRY02018543">
    <property type="protein sequence ID" value="VCW96581.1"/>
    <property type="molecule type" value="Genomic_DNA"/>
</dbReference>
<gene>
    <name evidence="1" type="ORF">BN2614_LOCUS2</name>
</gene>
<evidence type="ECO:0000313" key="2">
    <source>
        <dbReference type="Proteomes" id="UP000269945"/>
    </source>
</evidence>
<feature type="non-terminal residue" evidence="1">
    <location>
        <position position="1"/>
    </location>
</feature>
<evidence type="ECO:0000313" key="1">
    <source>
        <dbReference type="EMBL" id="VCW96581.1"/>
    </source>
</evidence>
<reference evidence="1 2" key="1">
    <citation type="submission" date="2018-10" db="EMBL/GenBank/DDBJ databases">
        <authorList>
            <person name="Ekblom R."/>
            <person name="Jareborg N."/>
        </authorList>
    </citation>
    <scope>NUCLEOTIDE SEQUENCE [LARGE SCALE GENOMIC DNA]</scope>
    <source>
        <tissue evidence="1">Muscle</tissue>
    </source>
</reference>
<comment type="caution">
    <text evidence="1">The sequence shown here is derived from an EMBL/GenBank/DDBJ whole genome shotgun (WGS) entry which is preliminary data.</text>
</comment>
<proteinExistence type="predicted"/>
<name>A0A9X9Q1F2_GULGU</name>
<accession>A0A9X9Q1F2</accession>
<protein>
    <submittedName>
        <fullName evidence="1">Uncharacterized protein</fullName>
    </submittedName>
</protein>
<dbReference type="AlphaFoldDB" id="A0A9X9Q1F2"/>